<dbReference type="InterPro" id="IPR004344">
    <property type="entry name" value="TTL/TTLL_fam"/>
</dbReference>
<evidence type="ECO:0000256" key="4">
    <source>
        <dbReference type="ARBA" id="ARBA00022741"/>
    </source>
</evidence>
<keyword evidence="5" id="KW-0067">ATP-binding</keyword>
<dbReference type="GO" id="GO:0005874">
    <property type="term" value="C:microtubule"/>
    <property type="evidence" value="ECO:0007669"/>
    <property type="project" value="UniProtKB-KW"/>
</dbReference>
<dbReference type="Gene3D" id="3.30.470.20">
    <property type="entry name" value="ATP-grasp fold, B domain"/>
    <property type="match status" value="1"/>
</dbReference>
<evidence type="ECO:0000256" key="5">
    <source>
        <dbReference type="ARBA" id="ARBA00022840"/>
    </source>
</evidence>
<dbReference type="FunFam" id="3.30.470.20:FF:000009">
    <property type="entry name" value="tubulin polyglutamylase TTLL5 isoform X1"/>
    <property type="match status" value="1"/>
</dbReference>
<evidence type="ECO:0000259" key="9">
    <source>
        <dbReference type="Pfam" id="PF13358"/>
    </source>
</evidence>
<sequence length="1213" mass="137344">MNSTVYQKILKENVRPSVRQLKLKRSWVLQQDNDPKHTSKSTSEWLKKNKMKTLEWPSQSPDLNPIEMLWHDLKKAVHARKPSNKAELQQFCKDEEYPCIIWTGGSRKVPMIMFHAEAILQRELSLCAAGERYRLSYKIVRTDSRLIRRILSGHGFQEVNANSNDFNIMWTGSHIKPYILRNLASFQKVNHFPRQEGEYISYELTRKDCLYRNVQRMQQSHGIKNFHLLPQTYLLPTEYQDFCNNFSKDRGPWIVKPVASSRGRGVYLINSPSQISMEDNILVSRYISNPLLIDGFKFDVRLYVLLTSYEPLVIYLYEEGLTRFATAKYDRTAKNIKNQFMHLTNYSVNKKSEDYVSCEDPEVEDYGNKWSMSAMLRYLKQHGKDTTALMSQVEDLVIKTIIAAELPIASACKSFLSNRGNCFELYGFDVLIDVNLKPWLLEVNLSPSLACDAPLDLKIKASMISDMFTLIGVECQDPQQRVGHVGSSVHNKRTQKPMCPRPLSASDIETGLQGGGKSKVLRRTSCTLGLSVEEVKILRRVQDENERRGGFVRIFPRHDTWQLYGCFLEYKTSLNYMLATHLFPNKSSVNVYYENSWDSKIHAALYERKLVPLHLRRARRRGLKQRAGLVRDHHCSDHEQSCSEQEDGEQSEDDEEIESEQDQPLPSSDSAKIELPPPLPCINLMDILQKGTNMSKVQARDAFACYLKRVRSRLLTEKPPETVQPKEEEQMDLVMRFLRRAAGNLQKTLSLSLPARSVPSHERRNLLAKLLGDFVDLYNQETEQMRSDETENSEINSVDFQAFVANSSENELEEVLTFYTQKNKSASVFLGPSSNANRSDLKNRPVESQDNATLESSVFLSKNTNQKLGNKLATVPGYNTVENHVVSSDSVVDVLPDDCFQRGGASAKNHNDESLFTISGGCDGNVSTHSKLSVTPGVWAHSVTRPQSSSFGTFSSFQSAAQIYSQKLSRPRSTNTASNHHSPLRTRCGSAGVIKDLDSPYNESTVVASIQRLAGRPSSQQYSRQLRLLTQQLTNINIKEGAFGKGRFQHGLAANSTQKTANAEVETIESITREKQSARTAWECDINNVTFKSEVPLQNHQHQMQYIPNQIPYLASATSSIIRKTSTLLPTPPSYHKQTGPRIQSASRIVRVGSAHQAENSGSTLINGLVSPLQGSTDTSQIIFARARPPILPNRTTDEQRNFVGKCSIRNTQ</sequence>
<feature type="region of interest" description="Disordered" evidence="8">
    <location>
        <begin position="628"/>
        <end position="673"/>
    </location>
</feature>
<feature type="domain" description="Tc1-like transposase DDE" evidence="9">
    <location>
        <begin position="21"/>
        <end position="88"/>
    </location>
</feature>
<proteinExistence type="inferred from homology"/>
<evidence type="ECO:0000256" key="7">
    <source>
        <dbReference type="ARBA" id="ARBA00049274"/>
    </source>
</evidence>
<comment type="catalytic activity">
    <reaction evidence="7">
        <text>L-glutamyl-[protein] + L-glutamate + ATP = gamma-L-glutamyl-L-glutamyl-[protein] + ADP + phosphate + H(+)</text>
        <dbReference type="Rhea" id="RHEA:60144"/>
        <dbReference type="Rhea" id="RHEA-COMP:10208"/>
        <dbReference type="Rhea" id="RHEA-COMP:15517"/>
        <dbReference type="ChEBI" id="CHEBI:15378"/>
        <dbReference type="ChEBI" id="CHEBI:29973"/>
        <dbReference type="ChEBI" id="CHEBI:29985"/>
        <dbReference type="ChEBI" id="CHEBI:30616"/>
        <dbReference type="ChEBI" id="CHEBI:43474"/>
        <dbReference type="ChEBI" id="CHEBI:143622"/>
        <dbReference type="ChEBI" id="CHEBI:456216"/>
    </reaction>
    <physiologicalReaction direction="left-to-right" evidence="7">
        <dbReference type="Rhea" id="RHEA:60145"/>
    </physiologicalReaction>
</comment>
<keyword evidence="4" id="KW-0547">Nucleotide-binding</keyword>
<dbReference type="GO" id="GO:0005524">
    <property type="term" value="F:ATP binding"/>
    <property type="evidence" value="ECO:0007669"/>
    <property type="project" value="UniProtKB-KW"/>
</dbReference>
<feature type="compositionally biased region" description="Polar residues" evidence="8">
    <location>
        <begin position="968"/>
        <end position="981"/>
    </location>
</feature>
<name>A0A8T2JUQ3_9PIPI</name>
<dbReference type="GO" id="GO:0070740">
    <property type="term" value="F:tubulin-glutamic acid ligase activity"/>
    <property type="evidence" value="ECO:0007669"/>
    <property type="project" value="TreeGrafter"/>
</dbReference>
<feature type="compositionally biased region" description="Basic and acidic residues" evidence="8">
    <location>
        <begin position="629"/>
        <end position="641"/>
    </location>
</feature>
<dbReference type="OrthoDB" id="2016263at2759"/>
<dbReference type="PROSITE" id="PS51221">
    <property type="entry name" value="TTL"/>
    <property type="match status" value="1"/>
</dbReference>
<evidence type="ECO:0000313" key="10">
    <source>
        <dbReference type="EMBL" id="KAG8448959.1"/>
    </source>
</evidence>
<evidence type="ECO:0000256" key="6">
    <source>
        <dbReference type="ARBA" id="ARBA00041448"/>
    </source>
</evidence>
<dbReference type="GO" id="GO:0015631">
    <property type="term" value="F:tubulin binding"/>
    <property type="evidence" value="ECO:0007669"/>
    <property type="project" value="TreeGrafter"/>
</dbReference>
<dbReference type="GO" id="GO:0000226">
    <property type="term" value="P:microtubule cytoskeleton organization"/>
    <property type="evidence" value="ECO:0007669"/>
    <property type="project" value="TreeGrafter"/>
</dbReference>
<comment type="similarity">
    <text evidence="1">Belongs to the tubulin--tyrosine ligase family.</text>
</comment>
<keyword evidence="3" id="KW-0493">Microtubule</keyword>
<dbReference type="Pfam" id="PF03133">
    <property type="entry name" value="TTL"/>
    <property type="match status" value="1"/>
</dbReference>
<keyword evidence="2" id="KW-0436">Ligase</keyword>
<protein>
    <recommendedName>
        <fullName evidence="6">Tubulin--tyrosine ligase-like protein 5</fullName>
    </recommendedName>
</protein>
<comment type="caution">
    <text evidence="10">The sequence shown here is derived from an EMBL/GenBank/DDBJ whole genome shotgun (WGS) entry which is preliminary data.</text>
</comment>
<dbReference type="GO" id="GO:0036064">
    <property type="term" value="C:ciliary basal body"/>
    <property type="evidence" value="ECO:0007669"/>
    <property type="project" value="TreeGrafter"/>
</dbReference>
<evidence type="ECO:0000256" key="3">
    <source>
        <dbReference type="ARBA" id="ARBA00022701"/>
    </source>
</evidence>
<dbReference type="PANTHER" id="PTHR12241">
    <property type="entry name" value="TUBULIN POLYGLUTAMYLASE"/>
    <property type="match status" value="1"/>
</dbReference>
<evidence type="ECO:0000256" key="2">
    <source>
        <dbReference type="ARBA" id="ARBA00022598"/>
    </source>
</evidence>
<keyword evidence="11" id="KW-1185">Reference proteome</keyword>
<dbReference type="EMBL" id="JAACNH010000003">
    <property type="protein sequence ID" value="KAG8448959.1"/>
    <property type="molecule type" value="Genomic_DNA"/>
</dbReference>
<evidence type="ECO:0000313" key="11">
    <source>
        <dbReference type="Proteomes" id="UP000812440"/>
    </source>
</evidence>
<accession>A0A8T2JUQ3</accession>
<evidence type="ECO:0000256" key="8">
    <source>
        <dbReference type="SAM" id="MobiDB-lite"/>
    </source>
</evidence>
<organism evidence="10 11">
    <name type="scientific">Hymenochirus boettgeri</name>
    <name type="common">Congo dwarf clawed frog</name>
    <dbReference type="NCBI Taxonomy" id="247094"/>
    <lineage>
        <taxon>Eukaryota</taxon>
        <taxon>Metazoa</taxon>
        <taxon>Chordata</taxon>
        <taxon>Craniata</taxon>
        <taxon>Vertebrata</taxon>
        <taxon>Euteleostomi</taxon>
        <taxon>Amphibia</taxon>
        <taxon>Batrachia</taxon>
        <taxon>Anura</taxon>
        <taxon>Pipoidea</taxon>
        <taxon>Pipidae</taxon>
        <taxon>Pipinae</taxon>
        <taxon>Hymenochirus</taxon>
    </lineage>
</organism>
<dbReference type="Proteomes" id="UP000812440">
    <property type="component" value="Chromosome 8_10"/>
</dbReference>
<dbReference type="InterPro" id="IPR038717">
    <property type="entry name" value="Tc1-like_DDE_dom"/>
</dbReference>
<feature type="region of interest" description="Disordered" evidence="8">
    <location>
        <begin position="968"/>
        <end position="987"/>
    </location>
</feature>
<dbReference type="SUPFAM" id="SSF56059">
    <property type="entry name" value="Glutathione synthetase ATP-binding domain-like"/>
    <property type="match status" value="1"/>
</dbReference>
<reference evidence="10" key="1">
    <citation type="thesis" date="2020" institute="ProQuest LLC" country="789 East Eisenhower Parkway, Ann Arbor, MI, USA">
        <title>Comparative Genomics and Chromosome Evolution.</title>
        <authorList>
            <person name="Mudd A.B."/>
        </authorList>
    </citation>
    <scope>NUCLEOTIDE SEQUENCE</scope>
    <source>
        <strain evidence="10">Female2</strain>
        <tissue evidence="10">Blood</tissue>
    </source>
</reference>
<gene>
    <name evidence="10" type="ORF">GDO86_015867</name>
</gene>
<dbReference type="GO" id="GO:0003676">
    <property type="term" value="F:nucleic acid binding"/>
    <property type="evidence" value="ECO:0007669"/>
    <property type="project" value="InterPro"/>
</dbReference>
<dbReference type="Pfam" id="PF13358">
    <property type="entry name" value="DDE_3"/>
    <property type="match status" value="1"/>
</dbReference>
<dbReference type="PANTHER" id="PTHR12241:SF145">
    <property type="entry name" value="TUBULIN POLYGLUTAMYLASE TTLL5"/>
    <property type="match status" value="1"/>
</dbReference>
<feature type="compositionally biased region" description="Acidic residues" evidence="8">
    <location>
        <begin position="644"/>
        <end position="661"/>
    </location>
</feature>
<dbReference type="AlphaFoldDB" id="A0A8T2JUQ3"/>
<dbReference type="InterPro" id="IPR036397">
    <property type="entry name" value="RNaseH_sf"/>
</dbReference>
<evidence type="ECO:0000256" key="1">
    <source>
        <dbReference type="ARBA" id="ARBA00006820"/>
    </source>
</evidence>
<dbReference type="Gene3D" id="3.30.420.10">
    <property type="entry name" value="Ribonuclease H-like superfamily/Ribonuclease H"/>
    <property type="match status" value="1"/>
</dbReference>